<dbReference type="EMBL" id="JWIN03000023">
    <property type="protein sequence ID" value="KAB1258586.1"/>
    <property type="molecule type" value="Genomic_DNA"/>
</dbReference>
<evidence type="ECO:0000256" key="7">
    <source>
        <dbReference type="SAM" id="Phobius"/>
    </source>
</evidence>
<keyword evidence="4 7" id="KW-1133">Transmembrane helix</keyword>
<evidence type="ECO:0000256" key="5">
    <source>
        <dbReference type="ARBA" id="ARBA00023136"/>
    </source>
</evidence>
<proteinExistence type="inferred from homology"/>
<feature type="region of interest" description="Disordered" evidence="6">
    <location>
        <begin position="38"/>
        <end position="93"/>
    </location>
</feature>
<dbReference type="Pfam" id="PF03348">
    <property type="entry name" value="Serinc"/>
    <property type="match status" value="1"/>
</dbReference>
<comment type="caution">
    <text evidence="8">The sequence shown here is derived from an EMBL/GenBank/DDBJ whole genome shotgun (WGS) entry which is preliminary data.</text>
</comment>
<feature type="transmembrane region" description="Helical" evidence="7">
    <location>
        <begin position="20"/>
        <end position="35"/>
    </location>
</feature>
<feature type="compositionally biased region" description="Basic and acidic residues" evidence="6">
    <location>
        <begin position="39"/>
        <end position="84"/>
    </location>
</feature>
<comment type="subcellular location">
    <subcellularLocation>
        <location evidence="1">Membrane</location>
        <topology evidence="1">Multi-pass membrane protein</topology>
    </subcellularLocation>
</comment>
<accession>A0A5N4CI46</accession>
<keyword evidence="9" id="KW-1185">Reference proteome</keyword>
<gene>
    <name evidence="8" type="ORF">Cadr_000023395</name>
</gene>
<evidence type="ECO:0000313" key="9">
    <source>
        <dbReference type="Proteomes" id="UP000299084"/>
    </source>
</evidence>
<dbReference type="AlphaFoldDB" id="A0A5N4CI46"/>
<keyword evidence="5 7" id="KW-0472">Membrane</keyword>
<evidence type="ECO:0000256" key="3">
    <source>
        <dbReference type="ARBA" id="ARBA00022692"/>
    </source>
</evidence>
<protein>
    <submittedName>
        <fullName evidence="8">Uncharacterized protein</fullName>
    </submittedName>
</protein>
<dbReference type="Proteomes" id="UP000299084">
    <property type="component" value="Unassembled WGS sequence"/>
</dbReference>
<evidence type="ECO:0000256" key="2">
    <source>
        <dbReference type="ARBA" id="ARBA00006665"/>
    </source>
</evidence>
<evidence type="ECO:0000256" key="6">
    <source>
        <dbReference type="SAM" id="MobiDB-lite"/>
    </source>
</evidence>
<organism evidence="8 9">
    <name type="scientific">Camelus dromedarius</name>
    <name type="common">Dromedary</name>
    <name type="synonym">Arabian camel</name>
    <dbReference type="NCBI Taxonomy" id="9838"/>
    <lineage>
        <taxon>Eukaryota</taxon>
        <taxon>Metazoa</taxon>
        <taxon>Chordata</taxon>
        <taxon>Craniata</taxon>
        <taxon>Vertebrata</taxon>
        <taxon>Euteleostomi</taxon>
        <taxon>Mammalia</taxon>
        <taxon>Eutheria</taxon>
        <taxon>Laurasiatheria</taxon>
        <taxon>Artiodactyla</taxon>
        <taxon>Tylopoda</taxon>
        <taxon>Camelidae</taxon>
        <taxon>Camelus</taxon>
    </lineage>
</organism>
<evidence type="ECO:0000256" key="4">
    <source>
        <dbReference type="ARBA" id="ARBA00022989"/>
    </source>
</evidence>
<keyword evidence="3 7" id="KW-0812">Transmembrane</keyword>
<sequence>MMLGYPNPKELPSLEDFEELVVAILLVLTCLYRCLQRRKQQEKEKKDEEEKEKKEKEEKEKKEKEEKEKKEKEEKEKKEKEQKRSTTVHFLLV</sequence>
<name>A0A5N4CI46_CAMDR</name>
<reference evidence="8 9" key="1">
    <citation type="journal article" date="2019" name="Mol. Ecol. Resour.">
        <title>Improving Illumina assemblies with Hi-C and long reads: an example with the North African dromedary.</title>
        <authorList>
            <person name="Elbers J.P."/>
            <person name="Rogers M.F."/>
            <person name="Perelman P.L."/>
            <person name="Proskuryakova A.A."/>
            <person name="Serdyukova N.A."/>
            <person name="Johnson W.E."/>
            <person name="Horin P."/>
            <person name="Corander J."/>
            <person name="Murphy D."/>
            <person name="Burger P.A."/>
        </authorList>
    </citation>
    <scope>NUCLEOTIDE SEQUENCE [LARGE SCALE GENOMIC DNA]</scope>
    <source>
        <strain evidence="8">Drom800</strain>
        <tissue evidence="8">Blood</tissue>
    </source>
</reference>
<dbReference type="GO" id="GO:0016020">
    <property type="term" value="C:membrane"/>
    <property type="evidence" value="ECO:0007669"/>
    <property type="project" value="UniProtKB-SubCell"/>
</dbReference>
<comment type="similarity">
    <text evidence="2">Belongs to the TDE1 family.</text>
</comment>
<evidence type="ECO:0000313" key="8">
    <source>
        <dbReference type="EMBL" id="KAB1258586.1"/>
    </source>
</evidence>
<evidence type="ECO:0000256" key="1">
    <source>
        <dbReference type="ARBA" id="ARBA00004141"/>
    </source>
</evidence>
<dbReference type="InterPro" id="IPR005016">
    <property type="entry name" value="TDE1/TMS"/>
</dbReference>